<name>A0AAV4NUH2_CAEEX</name>
<dbReference type="Proteomes" id="UP001054945">
    <property type="component" value="Unassembled WGS sequence"/>
</dbReference>
<accession>A0AAV4NUH2</accession>
<feature type="compositionally biased region" description="Basic and acidic residues" evidence="1">
    <location>
        <begin position="79"/>
        <end position="90"/>
    </location>
</feature>
<gene>
    <name evidence="2" type="ORF">CEXT_296991</name>
</gene>
<protein>
    <submittedName>
        <fullName evidence="2">Uncharacterized protein</fullName>
    </submittedName>
</protein>
<evidence type="ECO:0000313" key="3">
    <source>
        <dbReference type="Proteomes" id="UP001054945"/>
    </source>
</evidence>
<reference evidence="2 3" key="1">
    <citation type="submission" date="2021-06" db="EMBL/GenBank/DDBJ databases">
        <title>Caerostris extrusa draft genome.</title>
        <authorList>
            <person name="Kono N."/>
            <person name="Arakawa K."/>
        </authorList>
    </citation>
    <scope>NUCLEOTIDE SEQUENCE [LARGE SCALE GENOMIC DNA]</scope>
</reference>
<feature type="region of interest" description="Disordered" evidence="1">
    <location>
        <begin position="79"/>
        <end position="99"/>
    </location>
</feature>
<evidence type="ECO:0000313" key="2">
    <source>
        <dbReference type="EMBL" id="GIX88507.1"/>
    </source>
</evidence>
<keyword evidence="3" id="KW-1185">Reference proteome</keyword>
<dbReference type="AlphaFoldDB" id="A0AAV4NUH2"/>
<dbReference type="EMBL" id="BPLR01003773">
    <property type="protein sequence ID" value="GIX88507.1"/>
    <property type="molecule type" value="Genomic_DNA"/>
</dbReference>
<organism evidence="2 3">
    <name type="scientific">Caerostris extrusa</name>
    <name type="common">Bark spider</name>
    <name type="synonym">Caerostris bankana</name>
    <dbReference type="NCBI Taxonomy" id="172846"/>
    <lineage>
        <taxon>Eukaryota</taxon>
        <taxon>Metazoa</taxon>
        <taxon>Ecdysozoa</taxon>
        <taxon>Arthropoda</taxon>
        <taxon>Chelicerata</taxon>
        <taxon>Arachnida</taxon>
        <taxon>Araneae</taxon>
        <taxon>Araneomorphae</taxon>
        <taxon>Entelegynae</taxon>
        <taxon>Araneoidea</taxon>
        <taxon>Araneidae</taxon>
        <taxon>Caerostris</taxon>
    </lineage>
</organism>
<sequence>MTSRCSCVVCLSPLLDVRFDWRVLLAEPWRDVIRDSCTLDIILFFKTDLHFLLQRAKTTKTKYHVPSQCNDFNGLKVANSRDREREREDLESGDPAKAGAEGVPWRLVAMETGSIGVVSCFGM</sequence>
<comment type="caution">
    <text evidence="2">The sequence shown here is derived from an EMBL/GenBank/DDBJ whole genome shotgun (WGS) entry which is preliminary data.</text>
</comment>
<proteinExistence type="predicted"/>
<evidence type="ECO:0000256" key="1">
    <source>
        <dbReference type="SAM" id="MobiDB-lite"/>
    </source>
</evidence>